<dbReference type="Proteomes" id="UP000000628">
    <property type="component" value="Chromosome"/>
</dbReference>
<organism evidence="2 3">
    <name type="scientific">Jonesia denitrificans (strain ATCC 14870 / DSM 20603 / BCRC 15368 / CIP 55.134 / JCM 11481 / NBRC 15587 / NCTC 10816 / Prevot 55134)</name>
    <name type="common">Listeria denitrificans</name>
    <dbReference type="NCBI Taxonomy" id="471856"/>
    <lineage>
        <taxon>Bacteria</taxon>
        <taxon>Bacillati</taxon>
        <taxon>Actinomycetota</taxon>
        <taxon>Actinomycetes</taxon>
        <taxon>Micrococcales</taxon>
        <taxon>Jonesiaceae</taxon>
        <taxon>Jonesia</taxon>
    </lineage>
</organism>
<keyword evidence="3" id="KW-1185">Reference proteome</keyword>
<protein>
    <submittedName>
        <fullName evidence="2">Uncharacterized protein</fullName>
    </submittedName>
</protein>
<feature type="region of interest" description="Disordered" evidence="1">
    <location>
        <begin position="22"/>
        <end position="46"/>
    </location>
</feature>
<dbReference type="EMBL" id="CP001706">
    <property type="protein sequence ID" value="ACV08380.1"/>
    <property type="molecule type" value="Genomic_DNA"/>
</dbReference>
<dbReference type="KEGG" id="jde:Jden_0716"/>
<gene>
    <name evidence="2" type="ordered locus">Jden_0716</name>
</gene>
<sequence length="46" mass="5122">MKNMNLAARGLPLYVNRLRSTTGLPERAGRPLGDQPIPPRTHLTLQ</sequence>
<evidence type="ECO:0000256" key="1">
    <source>
        <dbReference type="SAM" id="MobiDB-lite"/>
    </source>
</evidence>
<dbReference type="STRING" id="471856.Jden_0716"/>
<evidence type="ECO:0000313" key="3">
    <source>
        <dbReference type="Proteomes" id="UP000000628"/>
    </source>
</evidence>
<reference evidence="2 3" key="1">
    <citation type="journal article" date="2009" name="Stand. Genomic Sci.">
        <title>Complete genome sequence of Jonesia denitrificans type strain (Prevot 55134).</title>
        <authorList>
            <person name="Pukall R."/>
            <person name="Gehrich-Schroter G."/>
            <person name="Lapidus A."/>
            <person name="Nolan M."/>
            <person name="Glavina Del Rio T."/>
            <person name="Lucas S."/>
            <person name="Chen F."/>
            <person name="Tice H."/>
            <person name="Pitluck S."/>
            <person name="Cheng J.F."/>
            <person name="Copeland A."/>
            <person name="Saunders E."/>
            <person name="Brettin T."/>
            <person name="Detter J.C."/>
            <person name="Bruce D."/>
            <person name="Goodwin L."/>
            <person name="Pati A."/>
            <person name="Ivanova N."/>
            <person name="Mavromatis K."/>
            <person name="Ovchinnikova G."/>
            <person name="Chen A."/>
            <person name="Palaniappan K."/>
            <person name="Land M."/>
            <person name="Hauser L."/>
            <person name="Chang Y.J."/>
            <person name="Jeffries C.D."/>
            <person name="Chain P."/>
            <person name="Goker M."/>
            <person name="Bristow J."/>
            <person name="Eisen J.A."/>
            <person name="Markowitz V."/>
            <person name="Hugenholtz P."/>
            <person name="Kyrpides N.C."/>
            <person name="Klenk H.P."/>
            <person name="Han C."/>
        </authorList>
    </citation>
    <scope>NUCLEOTIDE SEQUENCE [LARGE SCALE GENOMIC DNA]</scope>
    <source>
        <strain evidence="3">ATCC 14870 / DSM 20603 / BCRC 15368 / CIP 55.134 / JCM 11481 / NBRC 15587 / NCTC 10816 / Prevot 55134</strain>
    </source>
</reference>
<evidence type="ECO:0000313" key="2">
    <source>
        <dbReference type="EMBL" id="ACV08380.1"/>
    </source>
</evidence>
<name>C7R1R2_JONDD</name>
<accession>C7R1R2</accession>
<dbReference type="AlphaFoldDB" id="C7R1R2"/>
<dbReference type="HOGENOM" id="CLU_3184699_0_0_11"/>
<proteinExistence type="predicted"/>